<evidence type="ECO:0000256" key="1">
    <source>
        <dbReference type="ARBA" id="ARBA00010894"/>
    </source>
</evidence>
<evidence type="ECO:0000256" key="2">
    <source>
        <dbReference type="SAM" id="Phobius"/>
    </source>
</evidence>
<feature type="transmembrane region" description="Helical" evidence="2">
    <location>
        <begin position="7"/>
        <end position="28"/>
    </location>
</feature>
<dbReference type="Pfam" id="PF02325">
    <property type="entry name" value="CCB3_YggT"/>
    <property type="match status" value="1"/>
</dbReference>
<feature type="transmembrane region" description="Helical" evidence="2">
    <location>
        <begin position="93"/>
        <end position="123"/>
    </location>
</feature>
<dbReference type="RefSeq" id="WP_215628390.1">
    <property type="nucleotide sequence ID" value="NZ_CP067089.2"/>
</dbReference>
<evidence type="ECO:0000313" key="3">
    <source>
        <dbReference type="EMBL" id="QQO11081.1"/>
    </source>
</evidence>
<comment type="similarity">
    <text evidence="1">Belongs to the YggT family.</text>
</comment>
<evidence type="ECO:0000313" key="4">
    <source>
        <dbReference type="Proteomes" id="UP000595917"/>
    </source>
</evidence>
<dbReference type="GO" id="GO:0016020">
    <property type="term" value="C:membrane"/>
    <property type="evidence" value="ECO:0007669"/>
    <property type="project" value="InterPro"/>
</dbReference>
<proteinExistence type="inferred from homology"/>
<gene>
    <name evidence="3" type="ORF">JFL75_09235</name>
</gene>
<keyword evidence="4" id="KW-1185">Reference proteome</keyword>
<accession>A0A7T7XRC4</accession>
<feature type="transmembrane region" description="Helical" evidence="2">
    <location>
        <begin position="165"/>
        <end position="191"/>
    </location>
</feature>
<name>A0A7T7XRC4_9SPIR</name>
<feature type="transmembrane region" description="Helical" evidence="2">
    <location>
        <begin position="64"/>
        <end position="86"/>
    </location>
</feature>
<keyword evidence="2" id="KW-0812">Transmembrane</keyword>
<dbReference type="KEGG" id="bhc:JFL75_09235"/>
<protein>
    <submittedName>
        <fullName evidence="3">YggT family protein</fullName>
    </submittedName>
</protein>
<keyword evidence="2" id="KW-0472">Membrane</keyword>
<dbReference type="PANTHER" id="PTHR33219">
    <property type="entry name" value="YLMG HOMOLOG PROTEIN 2, CHLOROPLASTIC"/>
    <property type="match status" value="1"/>
</dbReference>
<dbReference type="PANTHER" id="PTHR33219:SF14">
    <property type="entry name" value="PROTEIN COFACTOR ASSEMBLY OF COMPLEX C SUBUNIT B CCB3, CHLOROPLASTIC-RELATED"/>
    <property type="match status" value="1"/>
</dbReference>
<keyword evidence="2" id="KW-1133">Transmembrane helix</keyword>
<dbReference type="EMBL" id="CP067089">
    <property type="protein sequence ID" value="QQO11081.1"/>
    <property type="molecule type" value="Genomic_DNA"/>
</dbReference>
<sequence>MRFIMNLLGSLTSIYMILIFIRVLLSWFSGASYGRVYEILARITDPYLNWFRRFPALRTGTFDFSPIVALAVLSLLNNIFLTAAVYGRISLGIILALVLSALWSAVSFILSFCIIILVIRLIAYLTNRNIYSTFWRIIDSLSQPILYRINRLIFRDRITNYKTGIITAVVVLLVVRIGLEFVIRLAAGLLVRLPI</sequence>
<dbReference type="InterPro" id="IPR003425">
    <property type="entry name" value="CCB3/YggT"/>
</dbReference>
<dbReference type="AlphaFoldDB" id="A0A7T7XRC4"/>
<dbReference type="Proteomes" id="UP000595917">
    <property type="component" value="Chromosome"/>
</dbReference>
<reference evidence="3" key="1">
    <citation type="submission" date="2021-01" db="EMBL/GenBank/DDBJ databases">
        <title>Description of Breznakiella homolactica.</title>
        <authorList>
            <person name="Song Y."/>
            <person name="Brune A."/>
        </authorList>
    </citation>
    <scope>NUCLEOTIDE SEQUENCE</scope>
    <source>
        <strain evidence="3">RmG30</strain>
    </source>
</reference>
<organism evidence="3 4">
    <name type="scientific">Breznakiella homolactica</name>
    <dbReference type="NCBI Taxonomy" id="2798577"/>
    <lineage>
        <taxon>Bacteria</taxon>
        <taxon>Pseudomonadati</taxon>
        <taxon>Spirochaetota</taxon>
        <taxon>Spirochaetia</taxon>
        <taxon>Spirochaetales</taxon>
        <taxon>Breznakiellaceae</taxon>
        <taxon>Breznakiella</taxon>
    </lineage>
</organism>